<dbReference type="AlphaFoldDB" id="A0A0L9VJR5"/>
<accession>A0A0L9VJR5</accession>
<evidence type="ECO:0000313" key="1">
    <source>
        <dbReference type="EMBL" id="KOM55157.1"/>
    </source>
</evidence>
<dbReference type="Proteomes" id="UP000053144">
    <property type="component" value="Chromosome 10"/>
</dbReference>
<sequence>MLINLQTCNLLIDRPNSGIKAWFVLVIGSDEYNNPYTESLPGKGYPGKRVLLRYDGWKGLLVVVVGWQCFRWRGSVPMWKGLTLEGEIVGNPSVSSNPTLDRNEKVEQYIKVKDPLTHCLKVLGKEWC</sequence>
<name>A0A0L9VJR5_PHAAN</name>
<dbReference type="Gramene" id="KOM55157">
    <property type="protein sequence ID" value="KOM55157"/>
    <property type="gene ID" value="LR48_Vigan10g104900"/>
</dbReference>
<gene>
    <name evidence="1" type="ORF">LR48_Vigan10g104900</name>
</gene>
<proteinExistence type="predicted"/>
<dbReference type="EMBL" id="CM003380">
    <property type="protein sequence ID" value="KOM55157.1"/>
    <property type="molecule type" value="Genomic_DNA"/>
</dbReference>
<organism evidence="1 2">
    <name type="scientific">Phaseolus angularis</name>
    <name type="common">Azuki bean</name>
    <name type="synonym">Vigna angularis</name>
    <dbReference type="NCBI Taxonomy" id="3914"/>
    <lineage>
        <taxon>Eukaryota</taxon>
        <taxon>Viridiplantae</taxon>
        <taxon>Streptophyta</taxon>
        <taxon>Embryophyta</taxon>
        <taxon>Tracheophyta</taxon>
        <taxon>Spermatophyta</taxon>
        <taxon>Magnoliopsida</taxon>
        <taxon>eudicotyledons</taxon>
        <taxon>Gunneridae</taxon>
        <taxon>Pentapetalae</taxon>
        <taxon>rosids</taxon>
        <taxon>fabids</taxon>
        <taxon>Fabales</taxon>
        <taxon>Fabaceae</taxon>
        <taxon>Papilionoideae</taxon>
        <taxon>50 kb inversion clade</taxon>
        <taxon>NPAAA clade</taxon>
        <taxon>indigoferoid/millettioid clade</taxon>
        <taxon>Phaseoleae</taxon>
        <taxon>Vigna</taxon>
    </lineage>
</organism>
<protein>
    <submittedName>
        <fullName evidence="1">Uncharacterized protein</fullName>
    </submittedName>
</protein>
<evidence type="ECO:0000313" key="2">
    <source>
        <dbReference type="Proteomes" id="UP000053144"/>
    </source>
</evidence>
<reference evidence="2" key="1">
    <citation type="journal article" date="2015" name="Proc. Natl. Acad. Sci. U.S.A.">
        <title>Genome sequencing of adzuki bean (Vigna angularis) provides insight into high starch and low fat accumulation and domestication.</title>
        <authorList>
            <person name="Yang K."/>
            <person name="Tian Z."/>
            <person name="Chen C."/>
            <person name="Luo L."/>
            <person name="Zhao B."/>
            <person name="Wang Z."/>
            <person name="Yu L."/>
            <person name="Li Y."/>
            <person name="Sun Y."/>
            <person name="Li W."/>
            <person name="Chen Y."/>
            <person name="Li Y."/>
            <person name="Zhang Y."/>
            <person name="Ai D."/>
            <person name="Zhao J."/>
            <person name="Shang C."/>
            <person name="Ma Y."/>
            <person name="Wu B."/>
            <person name="Wang M."/>
            <person name="Gao L."/>
            <person name="Sun D."/>
            <person name="Zhang P."/>
            <person name="Guo F."/>
            <person name="Wang W."/>
            <person name="Li Y."/>
            <person name="Wang J."/>
            <person name="Varshney R.K."/>
            <person name="Wang J."/>
            <person name="Ling H.Q."/>
            <person name="Wan P."/>
        </authorList>
    </citation>
    <scope>NUCLEOTIDE SEQUENCE</scope>
    <source>
        <strain evidence="2">cv. Jingnong 6</strain>
    </source>
</reference>